<evidence type="ECO:0000256" key="2">
    <source>
        <dbReference type="SAM" id="MobiDB-lite"/>
    </source>
</evidence>
<evidence type="ECO:0000256" key="1">
    <source>
        <dbReference type="ARBA" id="ARBA00023002"/>
    </source>
</evidence>
<comment type="caution">
    <text evidence="3">The sequence shown here is derived from an EMBL/GenBank/DDBJ whole genome shotgun (WGS) entry which is preliminary data.</text>
</comment>
<keyword evidence="1" id="KW-0560">Oxidoreductase</keyword>
<reference evidence="3 4" key="1">
    <citation type="submission" date="2024-02" db="EMBL/GenBank/DDBJ databases">
        <title>Characterization of antibiotic resistant novel bacterial strains and their environmental applications.</title>
        <authorList>
            <person name="Manzoor S."/>
            <person name="Abbas S."/>
            <person name="Arshad M."/>
            <person name="Li W.J."/>
            <person name="Ahmed I."/>
        </authorList>
    </citation>
    <scope>NUCLEOTIDE SEQUENCE [LARGE SCALE GENOMIC DNA]</scope>
    <source>
        <strain evidence="3 4">KACC 15558</strain>
    </source>
</reference>
<dbReference type="EMBL" id="BAABNP010000001">
    <property type="protein sequence ID" value="GAA5339080.1"/>
    <property type="molecule type" value="Genomic_DNA"/>
</dbReference>
<dbReference type="Gene3D" id="3.10.20.440">
    <property type="entry name" value="2Fe-2S iron-sulphur cluster binding domain, sarcosine oxidase, alpha subunit, N-terminal domain"/>
    <property type="match status" value="1"/>
</dbReference>
<organism evidence="3 4">
    <name type="scientific">Brevibacterium ammoniilyticum</name>
    <dbReference type="NCBI Taxonomy" id="1046555"/>
    <lineage>
        <taxon>Bacteria</taxon>
        <taxon>Bacillati</taxon>
        <taxon>Actinomycetota</taxon>
        <taxon>Actinomycetes</taxon>
        <taxon>Micrococcales</taxon>
        <taxon>Brevibacteriaceae</taxon>
        <taxon>Brevibacterium</taxon>
    </lineage>
</organism>
<dbReference type="InterPro" id="IPR042204">
    <property type="entry name" value="2Fe-2S-bd_N"/>
</dbReference>
<sequence length="119" mass="12951">MTRFDQHPALGPETAGRVEFVVDGHTITAREGDTVAVALWDAGQKVLRRSRTGSPRGMYCGIGHCFECRMAVVEPNGAVTDVRSCLTPVIPGMTVETLADPHRRSLSDSSDQRPGEDER</sequence>
<accession>A0ABP9U1E7</accession>
<protein>
    <recommendedName>
        <fullName evidence="5">(2Fe-2S)-binding protein</fullName>
    </recommendedName>
</protein>
<keyword evidence="4" id="KW-1185">Reference proteome</keyword>
<dbReference type="SUPFAM" id="SSF54292">
    <property type="entry name" value="2Fe-2S ferredoxin-like"/>
    <property type="match status" value="1"/>
</dbReference>
<dbReference type="Proteomes" id="UP001498935">
    <property type="component" value="Unassembled WGS sequence"/>
</dbReference>
<feature type="region of interest" description="Disordered" evidence="2">
    <location>
        <begin position="96"/>
        <end position="119"/>
    </location>
</feature>
<feature type="compositionally biased region" description="Basic and acidic residues" evidence="2">
    <location>
        <begin position="99"/>
        <end position="119"/>
    </location>
</feature>
<evidence type="ECO:0000313" key="3">
    <source>
        <dbReference type="EMBL" id="GAA5339080.1"/>
    </source>
</evidence>
<gene>
    <name evidence="3" type="ORF">KACC15558_01200</name>
</gene>
<name>A0ABP9U1E7_9MICO</name>
<dbReference type="InterPro" id="IPR036010">
    <property type="entry name" value="2Fe-2S_ferredoxin-like_sf"/>
</dbReference>
<dbReference type="Pfam" id="PF13510">
    <property type="entry name" value="Fer2_4"/>
    <property type="match status" value="1"/>
</dbReference>
<dbReference type="RefSeq" id="WP_342036844.1">
    <property type="nucleotide sequence ID" value="NZ_BAABBK010000001.1"/>
</dbReference>
<proteinExistence type="predicted"/>
<evidence type="ECO:0008006" key="5">
    <source>
        <dbReference type="Google" id="ProtNLM"/>
    </source>
</evidence>
<evidence type="ECO:0000313" key="4">
    <source>
        <dbReference type="Proteomes" id="UP001498935"/>
    </source>
</evidence>